<dbReference type="SUPFAM" id="SSF52490">
    <property type="entry name" value="Tubulin nucleotide-binding domain-like"/>
    <property type="match status" value="1"/>
</dbReference>
<dbReference type="Gene3D" id="3.40.50.1440">
    <property type="entry name" value="Tubulin/FtsZ, GTPase domain"/>
    <property type="match status" value="1"/>
</dbReference>
<feature type="compositionally biased region" description="Basic and acidic residues" evidence="2">
    <location>
        <begin position="414"/>
        <end position="427"/>
    </location>
</feature>
<dbReference type="PANTHER" id="PTHR43215">
    <property type="entry name" value="RADIAL SPOKE HEAD 1 HOMOLOG"/>
    <property type="match status" value="1"/>
</dbReference>
<name>A0A9D5C5R6_9LILI</name>
<evidence type="ECO:0008006" key="5">
    <source>
        <dbReference type="Google" id="ProtNLM"/>
    </source>
</evidence>
<feature type="region of interest" description="Disordered" evidence="2">
    <location>
        <begin position="401"/>
        <end position="430"/>
    </location>
</feature>
<dbReference type="Pfam" id="PF02493">
    <property type="entry name" value="MORN"/>
    <property type="match status" value="5"/>
</dbReference>
<dbReference type="EMBL" id="JAGGNH010000007">
    <property type="protein sequence ID" value="KAJ0966793.1"/>
    <property type="molecule type" value="Genomic_DNA"/>
</dbReference>
<keyword evidence="1" id="KW-0677">Repeat</keyword>
<dbReference type="GO" id="GO:0010020">
    <property type="term" value="P:chloroplast fission"/>
    <property type="evidence" value="ECO:0007669"/>
    <property type="project" value="TreeGrafter"/>
</dbReference>
<accession>A0A9D5C5R6</accession>
<dbReference type="OrthoDB" id="270720at2759"/>
<evidence type="ECO:0000313" key="4">
    <source>
        <dbReference type="Proteomes" id="UP001085076"/>
    </source>
</evidence>
<dbReference type="InterPro" id="IPR003409">
    <property type="entry name" value="MORN"/>
</dbReference>
<dbReference type="PANTHER" id="PTHR43215:SF15">
    <property type="entry name" value="PROTEIN ACCUMULATION AND REPLICATION OF CHLOROPLASTS 3, CHLOROPLASTIC"/>
    <property type="match status" value="1"/>
</dbReference>
<dbReference type="SUPFAM" id="SSF82185">
    <property type="entry name" value="Histone H3 K4-specific methyltransferase SET7/9 N-terminal domain"/>
    <property type="match status" value="1"/>
</dbReference>
<dbReference type="Gene3D" id="2.20.110.10">
    <property type="entry name" value="Histone H3 K4-specific methyltransferase SET7/9 N-terminal domain"/>
    <property type="match status" value="2"/>
</dbReference>
<protein>
    <recommendedName>
        <fullName evidence="5">Protein ACCUMULATION AND REPLICATION OF CHLOROPLASTS 3</fullName>
    </recommendedName>
</protein>
<evidence type="ECO:0000256" key="2">
    <source>
        <dbReference type="SAM" id="MobiDB-lite"/>
    </source>
</evidence>
<gene>
    <name evidence="3" type="ORF">J5N97_023710</name>
</gene>
<dbReference type="GO" id="GO:0009707">
    <property type="term" value="C:chloroplast outer membrane"/>
    <property type="evidence" value="ECO:0007669"/>
    <property type="project" value="TreeGrafter"/>
</dbReference>
<evidence type="ECO:0000313" key="3">
    <source>
        <dbReference type="EMBL" id="KAJ0966793.1"/>
    </source>
</evidence>
<reference evidence="3" key="2">
    <citation type="journal article" date="2022" name="Hortic Res">
        <title>The genome of Dioscorea zingiberensis sheds light on the biosynthesis, origin and evolution of the medicinally important diosgenin saponins.</title>
        <authorList>
            <person name="Li Y."/>
            <person name="Tan C."/>
            <person name="Li Z."/>
            <person name="Guo J."/>
            <person name="Li S."/>
            <person name="Chen X."/>
            <person name="Wang C."/>
            <person name="Dai X."/>
            <person name="Yang H."/>
            <person name="Song W."/>
            <person name="Hou L."/>
            <person name="Xu J."/>
            <person name="Tong Z."/>
            <person name="Xu A."/>
            <person name="Yuan X."/>
            <person name="Wang W."/>
            <person name="Yang Q."/>
            <person name="Chen L."/>
            <person name="Sun Z."/>
            <person name="Wang K."/>
            <person name="Pan B."/>
            <person name="Chen J."/>
            <person name="Bao Y."/>
            <person name="Liu F."/>
            <person name="Qi X."/>
            <person name="Gang D.R."/>
            <person name="Wen J."/>
            <person name="Li J."/>
        </authorList>
    </citation>
    <scope>NUCLEOTIDE SEQUENCE</scope>
    <source>
        <strain evidence="3">Dzin_1.0</strain>
    </source>
</reference>
<dbReference type="GO" id="GO:0005829">
    <property type="term" value="C:cytosol"/>
    <property type="evidence" value="ECO:0007669"/>
    <property type="project" value="TreeGrafter"/>
</dbReference>
<dbReference type="Proteomes" id="UP001085076">
    <property type="component" value="Miscellaneous, Linkage group lg07"/>
</dbReference>
<dbReference type="InterPro" id="IPR036525">
    <property type="entry name" value="Tubulin/FtsZ_GTPase_sf"/>
</dbReference>
<proteinExistence type="predicted"/>
<comment type="caution">
    <text evidence="3">The sequence shown here is derived from an EMBL/GenBank/DDBJ whole genome shotgun (WGS) entry which is preliminary data.</text>
</comment>
<dbReference type="AlphaFoldDB" id="A0A9D5C5R6"/>
<dbReference type="SMART" id="SM00698">
    <property type="entry name" value="MORN"/>
    <property type="match status" value="4"/>
</dbReference>
<organism evidence="3 4">
    <name type="scientific">Dioscorea zingiberensis</name>
    <dbReference type="NCBI Taxonomy" id="325984"/>
    <lineage>
        <taxon>Eukaryota</taxon>
        <taxon>Viridiplantae</taxon>
        <taxon>Streptophyta</taxon>
        <taxon>Embryophyta</taxon>
        <taxon>Tracheophyta</taxon>
        <taxon>Spermatophyta</taxon>
        <taxon>Magnoliopsida</taxon>
        <taxon>Liliopsida</taxon>
        <taxon>Dioscoreales</taxon>
        <taxon>Dioscoreaceae</taxon>
        <taxon>Dioscorea</taxon>
    </lineage>
</organism>
<keyword evidence="4" id="KW-1185">Reference proteome</keyword>
<reference evidence="3" key="1">
    <citation type="submission" date="2021-03" db="EMBL/GenBank/DDBJ databases">
        <authorList>
            <person name="Li Z."/>
            <person name="Yang C."/>
        </authorList>
    </citation>
    <scope>NUCLEOTIDE SEQUENCE</scope>
    <source>
        <strain evidence="3">Dzin_1.0</strain>
        <tissue evidence="3">Leaf</tissue>
    </source>
</reference>
<feature type="region of interest" description="Disordered" evidence="2">
    <location>
        <begin position="22"/>
        <end position="41"/>
    </location>
</feature>
<sequence>MEAAVRIPIVISSLSPLRRLPPSRLPARRNPLQSSLRGQRSPLRLRSSVEPCHDSGPVDVIGIGSRKDAVIDFCLASSSSAALSSRFRFWTIHARDAVKVQLLQRYIGTDMVLRNVEYPLPLDACPPAVILVASAGQGMDLMTATELLNAVKTAGGLSVAILLKPFTFEGQRRLEEVDDLASKLRECSHFYIVIEADSLLKVEVETLAEALESANNAVFVAINTIFFLISEMHVKLLSTSVGQLKEVKSLEVLKLLESYGEAKVSFGAGYNIKSTIVQAVSRCPFLRDGIKDSNGLVIFTLATASSLEENDLLAHVEIFRRITACTSEIIFSRIHEPDLEPNLIILTLLIVGCTEKNVPDKKSFLAGLAVHFPFIFSLLGKGQEKRDNILSQSPEMTSDLFNSSDNWSLPDGSTEGKDVKSLSKESSSDNNISRIESLDIRNQLNSENSLQTDEEEADEYTEVEMLREQPVSWNISPGYQIAQVWAKERAILSGTDKIDKLDILTSSSHIGVKSSDQISDGLLYSDSKLPKAFGGTSRVSIVPSGLSSMDLKTGGGLEAIKDMYSSALTRLKGKDAIKPRKRGLLSDRAASVLEAERDSLKSWTPILEIQYRGGTYRGRCQGGLPEGKGRLTFTDGSFYDGMWRYGKRSGSGTFCYSNGDVFQGSWRDDLIHGKGWFYFHDGGRWFANFWKGKANGEGRLYSKDGSIFFGHFRNGWRDGQSLCIDADGIRWTELWDEGVLITRTQLDKDKESGG</sequence>
<evidence type="ECO:0000256" key="1">
    <source>
        <dbReference type="ARBA" id="ARBA00022737"/>
    </source>
</evidence>